<organism evidence="1 2">
    <name type="scientific">Panagrolaimus sp. JU765</name>
    <dbReference type="NCBI Taxonomy" id="591449"/>
    <lineage>
        <taxon>Eukaryota</taxon>
        <taxon>Metazoa</taxon>
        <taxon>Ecdysozoa</taxon>
        <taxon>Nematoda</taxon>
        <taxon>Chromadorea</taxon>
        <taxon>Rhabditida</taxon>
        <taxon>Tylenchina</taxon>
        <taxon>Panagrolaimomorpha</taxon>
        <taxon>Panagrolaimoidea</taxon>
        <taxon>Panagrolaimidae</taxon>
        <taxon>Panagrolaimus</taxon>
    </lineage>
</organism>
<proteinExistence type="predicted"/>
<evidence type="ECO:0000313" key="2">
    <source>
        <dbReference type="WBParaSite" id="JU765_v2.g19264.t1"/>
    </source>
</evidence>
<dbReference type="WBParaSite" id="JU765_v2.g19264.t1">
    <property type="protein sequence ID" value="JU765_v2.g19264.t1"/>
    <property type="gene ID" value="JU765_v2.g19264"/>
</dbReference>
<dbReference type="Proteomes" id="UP000887576">
    <property type="component" value="Unplaced"/>
</dbReference>
<sequence length="155" mass="17765">MKLLLVFIFLFPVIVVGKVDEFAFRELHVFFQKADHNHDRYLDKQELGQFVDRFMKRLPGIINGVQASKDAIEGGKVLSDELFNRFDKDKDGKLSFRGSLLRKSEATNFSNMLEKVLINLVHEISNKRPPFPEVNPFASDGRKKRNADTPPTISS</sequence>
<evidence type="ECO:0000313" key="1">
    <source>
        <dbReference type="Proteomes" id="UP000887576"/>
    </source>
</evidence>
<name>A0AC34QTT4_9BILA</name>
<accession>A0AC34QTT4</accession>
<reference evidence="2" key="1">
    <citation type="submission" date="2022-11" db="UniProtKB">
        <authorList>
            <consortium name="WormBaseParasite"/>
        </authorList>
    </citation>
    <scope>IDENTIFICATION</scope>
</reference>
<protein>
    <submittedName>
        <fullName evidence="2">EF-hand domain-containing protein</fullName>
    </submittedName>
</protein>